<feature type="region of interest" description="Disordered" evidence="1">
    <location>
        <begin position="1"/>
        <end position="55"/>
    </location>
</feature>
<evidence type="ECO:0000313" key="2">
    <source>
        <dbReference type="EMBL" id="KYO20919.1"/>
    </source>
</evidence>
<reference evidence="2 3" key="1">
    <citation type="journal article" date="2012" name="Genome Biol.">
        <title>Sequencing three crocodilian genomes to illuminate the evolution of archosaurs and amniotes.</title>
        <authorList>
            <person name="St John J.A."/>
            <person name="Braun E.L."/>
            <person name="Isberg S.R."/>
            <person name="Miles L.G."/>
            <person name="Chong A.Y."/>
            <person name="Gongora J."/>
            <person name="Dalzell P."/>
            <person name="Moran C."/>
            <person name="Bed'hom B."/>
            <person name="Abzhanov A."/>
            <person name="Burgess S.C."/>
            <person name="Cooksey A.M."/>
            <person name="Castoe T.A."/>
            <person name="Crawford N.G."/>
            <person name="Densmore L.D."/>
            <person name="Drew J.C."/>
            <person name="Edwards S.V."/>
            <person name="Faircloth B.C."/>
            <person name="Fujita M.K."/>
            <person name="Greenwold M.J."/>
            <person name="Hoffmann F.G."/>
            <person name="Howard J.M."/>
            <person name="Iguchi T."/>
            <person name="Janes D.E."/>
            <person name="Khan S.Y."/>
            <person name="Kohno S."/>
            <person name="de Koning A.J."/>
            <person name="Lance S.L."/>
            <person name="McCarthy F.M."/>
            <person name="McCormack J.E."/>
            <person name="Merchant M.E."/>
            <person name="Peterson D.G."/>
            <person name="Pollock D.D."/>
            <person name="Pourmand N."/>
            <person name="Raney B.J."/>
            <person name="Roessler K.A."/>
            <person name="Sanford J.R."/>
            <person name="Sawyer R.H."/>
            <person name="Schmidt C.J."/>
            <person name="Triplett E.W."/>
            <person name="Tuberville T.D."/>
            <person name="Venegas-Anaya M."/>
            <person name="Howard J.T."/>
            <person name="Jarvis E.D."/>
            <person name="Guillette L.J.Jr."/>
            <person name="Glenn T.C."/>
            <person name="Green R.E."/>
            <person name="Ray D.A."/>
        </authorList>
    </citation>
    <scope>NUCLEOTIDE SEQUENCE [LARGE SCALE GENOMIC DNA]</scope>
    <source>
        <strain evidence="2">KSC_2009_1</strain>
    </source>
</reference>
<dbReference type="Proteomes" id="UP000050525">
    <property type="component" value="Unassembled WGS sequence"/>
</dbReference>
<evidence type="ECO:0000256" key="1">
    <source>
        <dbReference type="SAM" id="MobiDB-lite"/>
    </source>
</evidence>
<organism evidence="2 3">
    <name type="scientific">Alligator mississippiensis</name>
    <name type="common">American alligator</name>
    <dbReference type="NCBI Taxonomy" id="8496"/>
    <lineage>
        <taxon>Eukaryota</taxon>
        <taxon>Metazoa</taxon>
        <taxon>Chordata</taxon>
        <taxon>Craniata</taxon>
        <taxon>Vertebrata</taxon>
        <taxon>Euteleostomi</taxon>
        <taxon>Archelosauria</taxon>
        <taxon>Archosauria</taxon>
        <taxon>Crocodylia</taxon>
        <taxon>Alligatoridae</taxon>
        <taxon>Alligatorinae</taxon>
        <taxon>Alligator</taxon>
    </lineage>
</organism>
<evidence type="ECO:0000313" key="3">
    <source>
        <dbReference type="Proteomes" id="UP000050525"/>
    </source>
</evidence>
<accession>A0A151M8U4</accession>
<protein>
    <submittedName>
        <fullName evidence="2">Uncharacterized protein</fullName>
    </submittedName>
</protein>
<feature type="compositionally biased region" description="Basic and acidic residues" evidence="1">
    <location>
        <begin position="1"/>
        <end position="16"/>
    </location>
</feature>
<gene>
    <name evidence="2" type="ORF">Y1Q_0001256</name>
</gene>
<dbReference type="EMBL" id="AKHW03006295">
    <property type="protein sequence ID" value="KYO20919.1"/>
    <property type="molecule type" value="Genomic_DNA"/>
</dbReference>
<sequence>MPHTEARRGGSVRDHSSAVSGTTQRRRQQTSALPGKGFGRRHNSSLQSAERQDRTEQLRIIASNQPTCLIYFKARK</sequence>
<keyword evidence="3" id="KW-1185">Reference proteome</keyword>
<proteinExistence type="predicted"/>
<name>A0A151M8U4_ALLMI</name>
<dbReference type="AlphaFoldDB" id="A0A151M8U4"/>
<comment type="caution">
    <text evidence="2">The sequence shown here is derived from an EMBL/GenBank/DDBJ whole genome shotgun (WGS) entry which is preliminary data.</text>
</comment>